<dbReference type="Proteomes" id="UP000536179">
    <property type="component" value="Unassembled WGS sequence"/>
</dbReference>
<name>A0A7W5DVM7_9BACT</name>
<feature type="transmembrane region" description="Helical" evidence="2">
    <location>
        <begin position="222"/>
        <end position="249"/>
    </location>
</feature>
<protein>
    <submittedName>
        <fullName evidence="4">Transglutaminase-like putative cysteine protease</fullName>
    </submittedName>
</protein>
<feature type="transmembrane region" description="Helical" evidence="2">
    <location>
        <begin position="86"/>
        <end position="104"/>
    </location>
</feature>
<dbReference type="PANTHER" id="PTHR42736:SF1">
    <property type="entry name" value="PROTEIN-GLUTAMINE GAMMA-GLUTAMYLTRANSFERASE"/>
    <property type="match status" value="1"/>
</dbReference>
<dbReference type="GO" id="GO:0006508">
    <property type="term" value="P:proteolysis"/>
    <property type="evidence" value="ECO:0007669"/>
    <property type="project" value="UniProtKB-KW"/>
</dbReference>
<keyword evidence="2" id="KW-0812">Transmembrane</keyword>
<evidence type="ECO:0000259" key="3">
    <source>
        <dbReference type="SMART" id="SM00460"/>
    </source>
</evidence>
<organism evidence="4 5">
    <name type="scientific">Aporhodopirellula rubra</name>
    <dbReference type="NCBI Taxonomy" id="980271"/>
    <lineage>
        <taxon>Bacteria</taxon>
        <taxon>Pseudomonadati</taxon>
        <taxon>Planctomycetota</taxon>
        <taxon>Planctomycetia</taxon>
        <taxon>Pirellulales</taxon>
        <taxon>Pirellulaceae</taxon>
        <taxon>Aporhodopirellula</taxon>
    </lineage>
</organism>
<dbReference type="RefSeq" id="WP_184302786.1">
    <property type="nucleotide sequence ID" value="NZ_JACHXU010000003.1"/>
</dbReference>
<accession>A0A7W5DVM7</accession>
<dbReference type="Pfam" id="PF13559">
    <property type="entry name" value="DUF4129"/>
    <property type="match status" value="1"/>
</dbReference>
<dbReference type="GO" id="GO:0008233">
    <property type="term" value="F:peptidase activity"/>
    <property type="evidence" value="ECO:0007669"/>
    <property type="project" value="UniProtKB-KW"/>
</dbReference>
<comment type="caution">
    <text evidence="4">The sequence shown here is derived from an EMBL/GenBank/DDBJ whole genome shotgun (WGS) entry which is preliminary data.</text>
</comment>
<dbReference type="Pfam" id="PF11992">
    <property type="entry name" value="TgpA_N"/>
    <property type="match status" value="1"/>
</dbReference>
<feature type="transmembrane region" description="Helical" evidence="2">
    <location>
        <begin position="161"/>
        <end position="181"/>
    </location>
</feature>
<dbReference type="InterPro" id="IPR038765">
    <property type="entry name" value="Papain-like_cys_pep_sf"/>
</dbReference>
<dbReference type="InterPro" id="IPR025403">
    <property type="entry name" value="TgpA-like_C"/>
</dbReference>
<dbReference type="SUPFAM" id="SSF54001">
    <property type="entry name" value="Cysteine proteinases"/>
    <property type="match status" value="1"/>
</dbReference>
<feature type="transmembrane region" description="Helical" evidence="2">
    <location>
        <begin position="38"/>
        <end position="54"/>
    </location>
</feature>
<dbReference type="EMBL" id="JACHXU010000003">
    <property type="protein sequence ID" value="MBB3205353.1"/>
    <property type="molecule type" value="Genomic_DNA"/>
</dbReference>
<feature type="region of interest" description="Disordered" evidence="1">
    <location>
        <begin position="1"/>
        <end position="26"/>
    </location>
</feature>
<dbReference type="AlphaFoldDB" id="A0A7W5DVM7"/>
<feature type="transmembrane region" description="Helical" evidence="2">
    <location>
        <begin position="60"/>
        <end position="77"/>
    </location>
</feature>
<evidence type="ECO:0000256" key="2">
    <source>
        <dbReference type="SAM" id="Phobius"/>
    </source>
</evidence>
<dbReference type="Pfam" id="PF01841">
    <property type="entry name" value="Transglut_core"/>
    <property type="match status" value="1"/>
</dbReference>
<dbReference type="Gene3D" id="3.10.620.30">
    <property type="match status" value="1"/>
</dbReference>
<keyword evidence="2" id="KW-0472">Membrane</keyword>
<keyword evidence="5" id="KW-1185">Reference proteome</keyword>
<reference evidence="4 5" key="1">
    <citation type="submission" date="2020-08" db="EMBL/GenBank/DDBJ databases">
        <title>Genomic Encyclopedia of Type Strains, Phase III (KMG-III): the genomes of soil and plant-associated and newly described type strains.</title>
        <authorList>
            <person name="Whitman W."/>
        </authorList>
    </citation>
    <scope>NUCLEOTIDE SEQUENCE [LARGE SCALE GENOMIC DNA]</scope>
    <source>
        <strain evidence="4 5">CECT 8075</strain>
    </source>
</reference>
<evidence type="ECO:0000313" key="5">
    <source>
        <dbReference type="Proteomes" id="UP000536179"/>
    </source>
</evidence>
<proteinExistence type="predicted"/>
<dbReference type="InterPro" id="IPR021878">
    <property type="entry name" value="TgpA_N"/>
</dbReference>
<keyword evidence="2" id="KW-1133">Transmembrane helix</keyword>
<feature type="transmembrane region" description="Helical" evidence="2">
    <location>
        <begin position="715"/>
        <end position="736"/>
    </location>
</feature>
<dbReference type="InterPro" id="IPR052901">
    <property type="entry name" value="Bact_TGase-like"/>
</dbReference>
<dbReference type="PANTHER" id="PTHR42736">
    <property type="entry name" value="PROTEIN-GLUTAMINE GAMMA-GLUTAMYLTRANSFERASE"/>
    <property type="match status" value="1"/>
</dbReference>
<evidence type="ECO:0000313" key="4">
    <source>
        <dbReference type="EMBL" id="MBB3205353.1"/>
    </source>
</evidence>
<gene>
    <name evidence="4" type="ORF">FHS27_001153</name>
</gene>
<dbReference type="SMART" id="SM00460">
    <property type="entry name" value="TGc"/>
    <property type="match status" value="1"/>
</dbReference>
<keyword evidence="4" id="KW-0378">Hydrolase</keyword>
<dbReference type="InterPro" id="IPR002931">
    <property type="entry name" value="Transglutaminase-like"/>
</dbReference>
<evidence type="ECO:0000256" key="1">
    <source>
        <dbReference type="SAM" id="MobiDB-lite"/>
    </source>
</evidence>
<feature type="transmembrane region" description="Helical" evidence="2">
    <location>
        <begin position="137"/>
        <end position="155"/>
    </location>
</feature>
<keyword evidence="4" id="KW-0645">Protease</keyword>
<sequence>MSEPVSPTVEPEDESQGVPQDAGVWHQPDTPLRLRTKFAFALATGLGGMLLGTASDTQSLSVIVVTFAVIGFVCVDWQKLFALPSLVAYAAMALTAFVCVAEFVQDADQLGRKMVAVAQLLAVAQAILMLQEKTHRLFEQLLIFALLNCVVAAVFNDAFNYAIWFIPLTITAGFALAYLAADETTTRAVEASRTANTPSNDHSKPALYALDNRAAKRAFAKVALGVPWTSVFVLLPAVTLIAATIFFALPRRIEAQRGASTEALVGFSGSVKLGQIGQMQTSKERALRVKLIDPEKNQPYSVLGSIYLRGRTLEQYIADRDISEGGGTWQTVPIGLSGPNQVLPVRYVPKRNSDLIFFDRVHVEVHCESMRTPDLFAIAPYHRIIGSEAVTNLPFQWTITRNQKLAGGDGFSQFPRIEYFFGTHAFRDGVQSEWINDLSLAPMDLVDSDGMQSVSIDDEFNTAQPEALVAEQLEYLDELLEYSEQVMPSAREIADEVIAEIPRRKRTPVEIAKRLERHLSLSNQYQYTLNLDSKNILGMDPIEQFLSIDRRGHCQYFASALAMMLRSQGIPARLVVGYHCDEFSDLGQYFIVRQSHAHAWVEALIDAEDLPLGKNIYGQPRSRRYWLRLDPTPGGGGVVDESGARGSRQIADLAQNLWTDYVIEMDPKTQESTLLSTPGFAPMTQSYRTWIERTKTLALKINAGEVQGIGGGELFSTNGAIIAIAIGFAAVIFLKLQFPNLYGRRRGAAKAQKSARPSIPFYAEALELLEQAGYARAPGQTPAELTASLSDDGLRSPTSVLTQLFYRLRYGSETAASSAAVGGDPASKKSIERSLDLIRGAIKQHRKPKNK</sequence>
<feature type="domain" description="Transglutaminase-like" evidence="3">
    <location>
        <begin position="546"/>
        <end position="633"/>
    </location>
</feature>